<evidence type="ECO:0000259" key="2">
    <source>
        <dbReference type="Pfam" id="PF25928"/>
    </source>
</evidence>
<feature type="transmembrane region" description="Helical" evidence="1">
    <location>
        <begin position="183"/>
        <end position="207"/>
    </location>
</feature>
<evidence type="ECO:0000313" key="3">
    <source>
        <dbReference type="EMBL" id="QKD80193.1"/>
    </source>
</evidence>
<feature type="transmembrane region" description="Helical" evidence="1">
    <location>
        <begin position="108"/>
        <end position="134"/>
    </location>
</feature>
<organism evidence="3 4">
    <name type="scientific">Actinomyces marmotae</name>
    <dbReference type="NCBI Taxonomy" id="2737173"/>
    <lineage>
        <taxon>Bacteria</taxon>
        <taxon>Bacillati</taxon>
        <taxon>Actinomycetota</taxon>
        <taxon>Actinomycetes</taxon>
        <taxon>Actinomycetales</taxon>
        <taxon>Actinomycetaceae</taxon>
        <taxon>Actinomyces</taxon>
    </lineage>
</organism>
<keyword evidence="1" id="KW-1133">Transmembrane helix</keyword>
<keyword evidence="4" id="KW-1185">Reference proteome</keyword>
<accession>A0A6M8BAD0</accession>
<gene>
    <name evidence="3" type="ORF">HPC72_08200</name>
</gene>
<feature type="transmembrane region" description="Helical" evidence="1">
    <location>
        <begin position="69"/>
        <end position="87"/>
    </location>
</feature>
<name>A0A6M8BAD0_9ACTO</name>
<dbReference type="KEGG" id="amam:HPC72_08200"/>
<dbReference type="AlphaFoldDB" id="A0A6M8BAD0"/>
<keyword evidence="1" id="KW-0472">Membrane</keyword>
<keyword evidence="1" id="KW-0812">Transmembrane</keyword>
<feature type="transmembrane region" description="Helical" evidence="1">
    <location>
        <begin position="15"/>
        <end position="37"/>
    </location>
</feature>
<feature type="transmembrane region" description="Helical" evidence="1">
    <location>
        <begin position="244"/>
        <end position="261"/>
    </location>
</feature>
<feature type="transmembrane region" description="Helical" evidence="1">
    <location>
        <begin position="140"/>
        <end position="162"/>
    </location>
</feature>
<feature type="transmembrane region" description="Helical" evidence="1">
    <location>
        <begin position="44"/>
        <end position="63"/>
    </location>
</feature>
<dbReference type="Pfam" id="PF25928">
    <property type="entry name" value="DUF7973"/>
    <property type="match status" value="2"/>
</dbReference>
<feature type="transmembrane region" description="Helical" evidence="1">
    <location>
        <begin position="213"/>
        <end position="237"/>
    </location>
</feature>
<feature type="domain" description="DUF7973" evidence="2">
    <location>
        <begin position="216"/>
        <end position="317"/>
    </location>
</feature>
<evidence type="ECO:0000313" key="4">
    <source>
        <dbReference type="Proteomes" id="UP000504752"/>
    </source>
</evidence>
<dbReference type="EMBL" id="CP053642">
    <property type="protein sequence ID" value="QKD80193.1"/>
    <property type="molecule type" value="Genomic_DNA"/>
</dbReference>
<evidence type="ECO:0000256" key="1">
    <source>
        <dbReference type="SAM" id="Phobius"/>
    </source>
</evidence>
<sequence length="321" mass="33133">MTPDTTFPLLENLDLFWLLAACVGGIIGAIVGANNAFGFTGVMILTGFGIAASTGSTFFFDYVAFGPVFGPHIAFAGAAAGSAYSAKKKLLATGRDIDTPLGSLKDPSVLWVAAGFGVAGLIVQRLIALIPWFGSHTDSVALTVFLSGCASRLIFGSTGVLHAPTRPQGSHRWLDHQETPGQLGTVALGAAVMASGGAIVLASYARAHLPEDAAAAVVGNAHTLPFAISALCIFLLVAGQRVNVTHHITIIAGLAGAQFWLATGNGWAALAIGTVFGVLSGFVAEFVIARLTYYHGDTHIDPPAGVIWIMTTLIHLTLLAV</sequence>
<dbReference type="InterPro" id="IPR058279">
    <property type="entry name" value="DUF7973"/>
</dbReference>
<reference evidence="3 4" key="1">
    <citation type="submission" date="2020-05" db="EMBL/GenBank/DDBJ databases">
        <title>Actinomyces sp. zg-325.</title>
        <authorList>
            <person name="Yang C."/>
        </authorList>
    </citation>
    <scope>NUCLEOTIDE SEQUENCE [LARGE SCALE GENOMIC DNA]</scope>
    <source>
        <strain evidence="4">zg-325</strain>
    </source>
</reference>
<feature type="transmembrane region" description="Helical" evidence="1">
    <location>
        <begin position="267"/>
        <end position="288"/>
    </location>
</feature>
<protein>
    <recommendedName>
        <fullName evidence="2">DUF7973 domain-containing protein</fullName>
    </recommendedName>
</protein>
<proteinExistence type="predicted"/>
<dbReference type="RefSeq" id="WP_159522181.1">
    <property type="nucleotide sequence ID" value="NZ_CP053642.1"/>
</dbReference>
<dbReference type="Proteomes" id="UP000504752">
    <property type="component" value="Chromosome"/>
</dbReference>
<feature type="domain" description="DUF7973" evidence="2">
    <location>
        <begin position="13"/>
        <end position="156"/>
    </location>
</feature>